<gene>
    <name evidence="7" type="ORF">C1J01_04805</name>
</gene>
<evidence type="ECO:0000259" key="6">
    <source>
        <dbReference type="Pfam" id="PF02518"/>
    </source>
</evidence>
<sequence length="144" mass="14594">MRELRATLGWLHGEPPGLDRLGALEAAMRDAGLRVTVVREGPDRPVPAAVGHAAYRTVQEALSNVLRHAAPGTTAEVRVRRGAGLTITVTDGGGTATGAASAGGGGRGIEGMRARAEHLGGTLTAGPGEDGRFTVTARLPAESA</sequence>
<evidence type="ECO:0000256" key="4">
    <source>
        <dbReference type="ARBA" id="ARBA00022777"/>
    </source>
</evidence>
<dbReference type="PANTHER" id="PTHR24421">
    <property type="entry name" value="NITRATE/NITRITE SENSOR PROTEIN NARX-RELATED"/>
    <property type="match status" value="1"/>
</dbReference>
<dbReference type="GO" id="GO:0000160">
    <property type="term" value="P:phosphorelay signal transduction system"/>
    <property type="evidence" value="ECO:0007669"/>
    <property type="project" value="UniProtKB-KW"/>
</dbReference>
<protein>
    <recommendedName>
        <fullName evidence="2">histidine kinase</fullName>
        <ecNumber evidence="2">2.7.13.3</ecNumber>
    </recommendedName>
</protein>
<evidence type="ECO:0000256" key="1">
    <source>
        <dbReference type="ARBA" id="ARBA00000085"/>
    </source>
</evidence>
<keyword evidence="4" id="KW-0418">Kinase</keyword>
<dbReference type="GO" id="GO:0004673">
    <property type="term" value="F:protein histidine kinase activity"/>
    <property type="evidence" value="ECO:0007669"/>
    <property type="project" value="UniProtKB-EC"/>
</dbReference>
<proteinExistence type="predicted"/>
<dbReference type="EMBL" id="POUD01000011">
    <property type="protein sequence ID" value="PZG22091.1"/>
    <property type="molecule type" value="Genomic_DNA"/>
</dbReference>
<evidence type="ECO:0000256" key="3">
    <source>
        <dbReference type="ARBA" id="ARBA00022679"/>
    </source>
</evidence>
<reference evidence="7 8" key="1">
    <citation type="submission" date="2018-01" db="EMBL/GenBank/DDBJ databases">
        <title>Draft genome sequence of Nonomuraea sp. KC333.</title>
        <authorList>
            <person name="Sahin N."/>
            <person name="Saygin H."/>
            <person name="Ay H."/>
        </authorList>
    </citation>
    <scope>NUCLEOTIDE SEQUENCE [LARGE SCALE GENOMIC DNA]</scope>
    <source>
        <strain evidence="7 8">KC333</strain>
    </source>
</reference>
<dbReference type="PANTHER" id="PTHR24421:SF10">
    <property type="entry name" value="NITRATE_NITRITE SENSOR PROTEIN NARQ"/>
    <property type="match status" value="1"/>
</dbReference>
<keyword evidence="8" id="KW-1185">Reference proteome</keyword>
<dbReference type="InterPro" id="IPR050482">
    <property type="entry name" value="Sensor_HK_TwoCompSys"/>
</dbReference>
<feature type="domain" description="Histidine kinase/HSP90-like ATPase" evidence="6">
    <location>
        <begin position="53"/>
        <end position="142"/>
    </location>
</feature>
<comment type="catalytic activity">
    <reaction evidence="1">
        <text>ATP + protein L-histidine = ADP + protein N-phospho-L-histidine.</text>
        <dbReference type="EC" id="2.7.13.3"/>
    </reaction>
</comment>
<evidence type="ECO:0000313" key="7">
    <source>
        <dbReference type="EMBL" id="PZG22091.1"/>
    </source>
</evidence>
<dbReference type="EC" id="2.7.13.3" evidence="2"/>
<dbReference type="Proteomes" id="UP000249304">
    <property type="component" value="Unassembled WGS sequence"/>
</dbReference>
<dbReference type="OrthoDB" id="227596at2"/>
<dbReference type="InterPro" id="IPR003594">
    <property type="entry name" value="HATPase_dom"/>
</dbReference>
<evidence type="ECO:0000256" key="5">
    <source>
        <dbReference type="ARBA" id="ARBA00023012"/>
    </source>
</evidence>
<dbReference type="Gene3D" id="3.30.565.10">
    <property type="entry name" value="Histidine kinase-like ATPase, C-terminal domain"/>
    <property type="match status" value="1"/>
</dbReference>
<dbReference type="AlphaFoldDB" id="A0A2W2EHI0"/>
<keyword evidence="5" id="KW-0902">Two-component regulatory system</keyword>
<dbReference type="SUPFAM" id="SSF55874">
    <property type="entry name" value="ATPase domain of HSP90 chaperone/DNA topoisomerase II/histidine kinase"/>
    <property type="match status" value="1"/>
</dbReference>
<comment type="caution">
    <text evidence="7">The sequence shown here is derived from an EMBL/GenBank/DDBJ whole genome shotgun (WGS) entry which is preliminary data.</text>
</comment>
<keyword evidence="3" id="KW-0808">Transferase</keyword>
<dbReference type="CDD" id="cd16917">
    <property type="entry name" value="HATPase_UhpB-NarQ-NarX-like"/>
    <property type="match status" value="1"/>
</dbReference>
<name>A0A2W2EHI0_9ACTN</name>
<evidence type="ECO:0000313" key="8">
    <source>
        <dbReference type="Proteomes" id="UP000249304"/>
    </source>
</evidence>
<dbReference type="Pfam" id="PF02518">
    <property type="entry name" value="HATPase_c"/>
    <property type="match status" value="1"/>
</dbReference>
<evidence type="ECO:0000256" key="2">
    <source>
        <dbReference type="ARBA" id="ARBA00012438"/>
    </source>
</evidence>
<organism evidence="7 8">
    <name type="scientific">Nonomuraea aridisoli</name>
    <dbReference type="NCBI Taxonomy" id="2070368"/>
    <lineage>
        <taxon>Bacteria</taxon>
        <taxon>Bacillati</taxon>
        <taxon>Actinomycetota</taxon>
        <taxon>Actinomycetes</taxon>
        <taxon>Streptosporangiales</taxon>
        <taxon>Streptosporangiaceae</taxon>
        <taxon>Nonomuraea</taxon>
    </lineage>
</organism>
<accession>A0A2W2EHI0</accession>
<dbReference type="InterPro" id="IPR036890">
    <property type="entry name" value="HATPase_C_sf"/>
</dbReference>